<dbReference type="InterPro" id="IPR011642">
    <property type="entry name" value="Gate_dom"/>
</dbReference>
<dbReference type="Pfam" id="PF07670">
    <property type="entry name" value="Gate"/>
    <property type="match status" value="1"/>
</dbReference>
<feature type="transmembrane region" description="Helical" evidence="1">
    <location>
        <begin position="307"/>
        <end position="328"/>
    </location>
</feature>
<gene>
    <name evidence="3" type="ORF">FHS18_001399</name>
</gene>
<name>A0A7W5FLS7_9BACL</name>
<evidence type="ECO:0000259" key="2">
    <source>
        <dbReference type="Pfam" id="PF07670"/>
    </source>
</evidence>
<feature type="transmembrane region" description="Helical" evidence="1">
    <location>
        <begin position="359"/>
        <end position="380"/>
    </location>
</feature>
<feature type="transmembrane region" description="Helical" evidence="1">
    <location>
        <begin position="143"/>
        <end position="164"/>
    </location>
</feature>
<feature type="transmembrane region" description="Helical" evidence="1">
    <location>
        <begin position="43"/>
        <end position="67"/>
    </location>
</feature>
<evidence type="ECO:0000313" key="3">
    <source>
        <dbReference type="EMBL" id="MBB3109347.1"/>
    </source>
</evidence>
<keyword evidence="1" id="KW-0472">Membrane</keyword>
<comment type="caution">
    <text evidence="3">The sequence shown here is derived from an EMBL/GenBank/DDBJ whole genome shotgun (WGS) entry which is preliminary data.</text>
</comment>
<organism evidence="3 4">
    <name type="scientific">Paenibacillus phyllosphaerae</name>
    <dbReference type="NCBI Taxonomy" id="274593"/>
    <lineage>
        <taxon>Bacteria</taxon>
        <taxon>Bacillati</taxon>
        <taxon>Bacillota</taxon>
        <taxon>Bacilli</taxon>
        <taxon>Bacillales</taxon>
        <taxon>Paenibacillaceae</taxon>
        <taxon>Paenibacillus</taxon>
    </lineage>
</organism>
<sequence length="390" mass="40928">MMRTLLMASLSLLVVAAIIMSPGEAFQASLQGLTVWWNIVFPGLLPFLTLFELMLAFGAVHGLGALLDPLMRRLFKLPGEAGLAVAFGWGGGFPAGADATAQLRKRAAVSKSEGERLLALSHMPNPLFVLIVVGSGFLHQPELGIAILLAIWVSGLFAGFIMGLGSGNRNLQSAETVQQGILRRAAIAMSEARKKDGRTLGKVLGDSVSASVAKLMAVGGFMMLGAVAVSLLSPLLKSFVPPMLLPVLIESHIGAYAAATAELPGGPWIAAAIAGALSFGGITALLQAGSSIAGTDLSLRRLMVSRVLQPVLAFGFALFTVLPIASFFRSLAASTAPAMYQSNWWPASAIIRSSELPNLWGSSFVLLLIFTAAVVMLSFFSYGTSRLSKK</sequence>
<dbReference type="Proteomes" id="UP000570361">
    <property type="component" value="Unassembled WGS sequence"/>
</dbReference>
<evidence type="ECO:0000256" key="1">
    <source>
        <dbReference type="SAM" id="Phobius"/>
    </source>
</evidence>
<dbReference type="RefSeq" id="WP_183598312.1">
    <property type="nucleotide sequence ID" value="NZ_JACHXK010000002.1"/>
</dbReference>
<feature type="transmembrane region" description="Helical" evidence="1">
    <location>
        <begin position="117"/>
        <end position="137"/>
    </location>
</feature>
<dbReference type="AlphaFoldDB" id="A0A7W5FLS7"/>
<proteinExistence type="predicted"/>
<feature type="domain" description="Nucleoside transporter/FeoB GTPase Gate" evidence="2">
    <location>
        <begin position="40"/>
        <end position="120"/>
    </location>
</feature>
<dbReference type="EMBL" id="JACHXK010000002">
    <property type="protein sequence ID" value="MBB3109347.1"/>
    <property type="molecule type" value="Genomic_DNA"/>
</dbReference>
<keyword evidence="4" id="KW-1185">Reference proteome</keyword>
<feature type="transmembrane region" description="Helical" evidence="1">
    <location>
        <begin position="268"/>
        <end position="286"/>
    </location>
</feature>
<reference evidence="3 4" key="1">
    <citation type="submission" date="2020-08" db="EMBL/GenBank/DDBJ databases">
        <title>Genomic Encyclopedia of Type Strains, Phase III (KMG-III): the genomes of soil and plant-associated and newly described type strains.</title>
        <authorList>
            <person name="Whitman W."/>
        </authorList>
    </citation>
    <scope>NUCLEOTIDE SEQUENCE [LARGE SCALE GENOMIC DNA]</scope>
    <source>
        <strain evidence="3 4">CECT 5862</strain>
    </source>
</reference>
<keyword evidence="1" id="KW-0812">Transmembrane</keyword>
<evidence type="ECO:0000313" key="4">
    <source>
        <dbReference type="Proteomes" id="UP000570361"/>
    </source>
</evidence>
<feature type="transmembrane region" description="Helical" evidence="1">
    <location>
        <begin position="215"/>
        <end position="236"/>
    </location>
</feature>
<accession>A0A7W5FLS7</accession>
<protein>
    <submittedName>
        <fullName evidence="3">Sporulation integral membrane protein YlbJ</fullName>
    </submittedName>
</protein>
<keyword evidence="1" id="KW-1133">Transmembrane helix</keyword>